<accession>A0A384KLL1</accession>
<evidence type="ECO:0000313" key="2">
    <source>
        <dbReference type="Proteomes" id="UP000000815"/>
    </source>
</evidence>
<organism evidence="1 2">
    <name type="scientific">Yersinia pestis</name>
    <dbReference type="NCBI Taxonomy" id="632"/>
    <lineage>
        <taxon>Bacteria</taxon>
        <taxon>Pseudomonadati</taxon>
        <taxon>Pseudomonadota</taxon>
        <taxon>Gammaproteobacteria</taxon>
        <taxon>Enterobacterales</taxon>
        <taxon>Yersiniaceae</taxon>
        <taxon>Yersinia</taxon>
    </lineage>
</organism>
<accession>Q74V06</accession>
<protein>
    <submittedName>
        <fullName evidence="1">Uncharacterized protein</fullName>
    </submittedName>
</protein>
<dbReference type="EMBL" id="AL590842">
    <property type="protein sequence ID" value="CAL20501.1"/>
    <property type="molecule type" value="Genomic_DNA"/>
</dbReference>
<dbReference type="PIR" id="AB0227">
    <property type="entry name" value="AB0227"/>
</dbReference>
<dbReference type="KEGG" id="ype:YPO1861"/>
<dbReference type="PaxDb" id="214092-YPO1861"/>
<accession>A0A2S9PKP7</accession>
<accession>A0A5P8YED6</accession>
<evidence type="ECO:0000313" key="1">
    <source>
        <dbReference type="EMBL" id="CAL20501.1"/>
    </source>
</evidence>
<dbReference type="Proteomes" id="UP000000815">
    <property type="component" value="Chromosome"/>
</dbReference>
<name>A0A384KLL1_YERPE</name>
<accession>A0A3G5L2W9</accession>
<sequence>MPAENGPHTKLGTGQIVTLKYSMTYPMACKARTHSSLTASGTQFFIVMNLFTTDEKTAAQ</sequence>
<proteinExistence type="predicted"/>
<dbReference type="AlphaFoldDB" id="A0A384KLL1"/>
<keyword evidence="2" id="KW-1185">Reference proteome</keyword>
<gene>
    <name evidence="1" type="ordered locus">YPO1861</name>
</gene>
<reference evidence="1 2" key="1">
    <citation type="journal article" date="2001" name="Nature">
        <title>Genome sequence of Yersinia pestis, the causative agent of plague.</title>
        <authorList>
            <person name="Parkhill J."/>
            <person name="Wren B.W."/>
            <person name="Thomson N.R."/>
            <person name="Titball R.W."/>
            <person name="Holden M.T.G."/>
            <person name="Prentice M.B."/>
            <person name="Sebaihia M."/>
            <person name="James K.D."/>
            <person name="Churcher C."/>
            <person name="Mungall K.L."/>
            <person name="Baker S."/>
            <person name="Basham D."/>
            <person name="Bentley S.D."/>
            <person name="Brooks K."/>
            <person name="Cerdeno-Tarraga A.M."/>
            <person name="Chillingworth T."/>
            <person name="Cronin A."/>
            <person name="Davies R.M."/>
            <person name="Davis P."/>
            <person name="Dougan G."/>
            <person name="Feltwell T."/>
            <person name="Hamlin N."/>
            <person name="Holroyd S."/>
            <person name="Jagels K."/>
            <person name="Leather S."/>
            <person name="Karlyshev A.V."/>
            <person name="Moule S."/>
            <person name="Oyston P.C.F."/>
            <person name="Quail M."/>
            <person name="Rutherford K."/>
            <person name="Simmonds M."/>
            <person name="Skelton J."/>
            <person name="Stevens K."/>
            <person name="Whitehead S."/>
            <person name="Barrell B.G."/>
        </authorList>
    </citation>
    <scope>NUCLEOTIDE SEQUENCE [LARGE SCALE GENOMIC DNA]</scope>
    <source>
        <strain evidence="2">CO-92 / Biovar Orientalis</strain>
    </source>
</reference>